<feature type="transmembrane region" description="Helical" evidence="8">
    <location>
        <begin position="289"/>
        <end position="310"/>
    </location>
</feature>
<dbReference type="PANTHER" id="PTHR30472">
    <property type="entry name" value="FERRIC ENTEROBACTIN TRANSPORT SYSTEM PERMEASE PROTEIN"/>
    <property type="match status" value="1"/>
</dbReference>
<feature type="transmembrane region" description="Helical" evidence="8">
    <location>
        <begin position="264"/>
        <end position="283"/>
    </location>
</feature>
<evidence type="ECO:0000256" key="6">
    <source>
        <dbReference type="ARBA" id="ARBA00022989"/>
    </source>
</evidence>
<feature type="transmembrane region" description="Helical" evidence="8">
    <location>
        <begin position="42"/>
        <end position="62"/>
    </location>
</feature>
<dbReference type="InterPro" id="IPR000522">
    <property type="entry name" value="ABC_transptr_permease_BtuC"/>
</dbReference>
<evidence type="ECO:0000256" key="5">
    <source>
        <dbReference type="ARBA" id="ARBA00022692"/>
    </source>
</evidence>
<keyword evidence="9" id="KW-0614">Plasmid</keyword>
<dbReference type="SUPFAM" id="SSF81345">
    <property type="entry name" value="ABC transporter involved in vitamin B12 uptake, BtuC"/>
    <property type="match status" value="1"/>
</dbReference>
<dbReference type="GO" id="GO:0005886">
    <property type="term" value="C:plasma membrane"/>
    <property type="evidence" value="ECO:0007669"/>
    <property type="project" value="UniProtKB-SubCell"/>
</dbReference>
<dbReference type="Gene3D" id="1.10.3470.10">
    <property type="entry name" value="ABC transporter involved in vitamin B12 uptake, BtuC"/>
    <property type="match status" value="1"/>
</dbReference>
<geneLocation type="plasmid" evidence="9">
    <name>p-HB236076</name>
</geneLocation>
<sequence length="315" mass="35277">MRDNAIIIAMALGSLLLLAWMLGHGLNADNYQFFLSLRFPKLWAMLLAAVAVAQSSLVFQTITHNRILTPSIMGFDGLYLLTQVLVVVTLGVLSPWLMDPFANFTLTLVVMAGFSLLLFSLYFKQQGNLMVLLLIGVVLGQLFSNVASFMTLVLDPNDFATVQSKMFASFSNIKTDLVMLATPLLVVMSWAIYRQHRRLDILWLDKDNAIGLGVDVRKITRQMLIYSSVLVALSTAMVGPVMFFGLLVTNLTREMLQSYRHQRLLIACSITAIFSLLLGQWLIESVFHFSTTLSVVINFIGGVYFLSMLLRNKFN</sequence>
<keyword evidence="6 8" id="KW-1133">Transmembrane helix</keyword>
<feature type="transmembrane region" description="Helical" evidence="8">
    <location>
        <begin position="129"/>
        <end position="154"/>
    </location>
</feature>
<evidence type="ECO:0000256" key="3">
    <source>
        <dbReference type="ARBA" id="ARBA00022448"/>
    </source>
</evidence>
<comment type="similarity">
    <text evidence="2">Belongs to the binding-protein-dependent transport system permease family. FecCD subfamily.</text>
</comment>
<accession>A0AB39HIT6</accession>
<reference evidence="9" key="1">
    <citation type="submission" date="2024-07" db="EMBL/GenBank/DDBJ databases">
        <title>Genome Analysis of a Potential Novel Vibrio Species Secreting pH- and Thermo-stable Alginate Lyase and its Application in Producing Alginate Oligosaccharides.</title>
        <authorList>
            <person name="Huang H."/>
            <person name="Bao K."/>
        </authorList>
    </citation>
    <scope>NUCLEOTIDE SEQUENCE</scope>
    <source>
        <strain evidence="9">HB236076</strain>
        <plasmid evidence="9">p-HB236076</plasmid>
    </source>
</reference>
<dbReference type="CDD" id="cd06550">
    <property type="entry name" value="TM_ABC_iron-siderophores_like"/>
    <property type="match status" value="1"/>
</dbReference>
<keyword evidence="4" id="KW-1003">Cell membrane</keyword>
<keyword evidence="3" id="KW-0813">Transport</keyword>
<feature type="transmembrane region" description="Helical" evidence="8">
    <location>
        <begin position="224"/>
        <end position="252"/>
    </location>
</feature>
<evidence type="ECO:0000256" key="2">
    <source>
        <dbReference type="ARBA" id="ARBA00007935"/>
    </source>
</evidence>
<keyword evidence="5 8" id="KW-0812">Transmembrane</keyword>
<evidence type="ECO:0000256" key="8">
    <source>
        <dbReference type="SAM" id="Phobius"/>
    </source>
</evidence>
<feature type="transmembrane region" description="Helical" evidence="8">
    <location>
        <begin position="6"/>
        <end position="22"/>
    </location>
</feature>
<evidence type="ECO:0000256" key="4">
    <source>
        <dbReference type="ARBA" id="ARBA00022475"/>
    </source>
</evidence>
<dbReference type="PANTHER" id="PTHR30472:SF19">
    <property type="entry name" value="PETROBACTIN IMPORT SYSTEM PERMEASE PROTEIN YCLO"/>
    <property type="match status" value="1"/>
</dbReference>
<dbReference type="RefSeq" id="WP_306099435.1">
    <property type="nucleotide sequence ID" value="NZ_CP162602.1"/>
</dbReference>
<gene>
    <name evidence="9" type="ORF">AB0763_15930</name>
</gene>
<dbReference type="Pfam" id="PF01032">
    <property type="entry name" value="FecCD"/>
    <property type="match status" value="1"/>
</dbReference>
<evidence type="ECO:0000313" key="9">
    <source>
        <dbReference type="EMBL" id="XDK26530.1"/>
    </source>
</evidence>
<dbReference type="AlphaFoldDB" id="A0AB39HIT6"/>
<dbReference type="KEGG" id="vih:AB0763_15930"/>
<feature type="transmembrane region" description="Helical" evidence="8">
    <location>
        <begin position="104"/>
        <end position="123"/>
    </location>
</feature>
<protein>
    <submittedName>
        <fullName evidence="9">Iron chelate uptake ABC transporter family permease subunit</fullName>
    </submittedName>
</protein>
<keyword evidence="7 8" id="KW-0472">Membrane</keyword>
<feature type="transmembrane region" description="Helical" evidence="8">
    <location>
        <begin position="77"/>
        <end position="97"/>
    </location>
</feature>
<dbReference type="GO" id="GO:0022857">
    <property type="term" value="F:transmembrane transporter activity"/>
    <property type="evidence" value="ECO:0007669"/>
    <property type="project" value="InterPro"/>
</dbReference>
<comment type="subcellular location">
    <subcellularLocation>
        <location evidence="1">Cell membrane</location>
        <topology evidence="1">Multi-pass membrane protein</topology>
    </subcellularLocation>
</comment>
<dbReference type="GO" id="GO:0033214">
    <property type="term" value="P:siderophore-iron import into cell"/>
    <property type="evidence" value="ECO:0007669"/>
    <property type="project" value="TreeGrafter"/>
</dbReference>
<evidence type="ECO:0000256" key="7">
    <source>
        <dbReference type="ARBA" id="ARBA00023136"/>
    </source>
</evidence>
<dbReference type="InterPro" id="IPR037294">
    <property type="entry name" value="ABC_BtuC-like"/>
</dbReference>
<organism evidence="9">
    <name type="scientific">Vibrio sp. HB236076</name>
    <dbReference type="NCBI Taxonomy" id="3232307"/>
    <lineage>
        <taxon>Bacteria</taxon>
        <taxon>Pseudomonadati</taxon>
        <taxon>Pseudomonadota</taxon>
        <taxon>Gammaproteobacteria</taxon>
        <taxon>Vibrionales</taxon>
        <taxon>Vibrionaceae</taxon>
        <taxon>Vibrio</taxon>
    </lineage>
</organism>
<proteinExistence type="inferred from homology"/>
<dbReference type="EMBL" id="CP162602">
    <property type="protein sequence ID" value="XDK26530.1"/>
    <property type="molecule type" value="Genomic_DNA"/>
</dbReference>
<name>A0AB39HIT6_9VIBR</name>
<evidence type="ECO:0000256" key="1">
    <source>
        <dbReference type="ARBA" id="ARBA00004651"/>
    </source>
</evidence>